<accession>T1B041</accession>
<proteinExistence type="predicted"/>
<dbReference type="InterPro" id="IPR045739">
    <property type="entry name" value="ACT_dom_pair"/>
</dbReference>
<name>T1B041_9ZZZZ</name>
<feature type="non-terminal residue" evidence="2">
    <location>
        <position position="1"/>
    </location>
</feature>
<dbReference type="AlphaFoldDB" id="T1B041"/>
<gene>
    <name evidence="2" type="ORF">B1B_12202</name>
</gene>
<dbReference type="Gene3D" id="3.30.2130.10">
    <property type="entry name" value="VC0802-like"/>
    <property type="match status" value="1"/>
</dbReference>
<dbReference type="PANTHER" id="PTHR40099">
    <property type="entry name" value="ACETOLACTATE SYNTHASE, SMALL SUBUNIT"/>
    <property type="match status" value="1"/>
</dbReference>
<dbReference type="InterPro" id="IPR045865">
    <property type="entry name" value="ACT-like_dom_sf"/>
</dbReference>
<evidence type="ECO:0000313" key="2">
    <source>
        <dbReference type="EMBL" id="EQD47725.1"/>
    </source>
</evidence>
<reference evidence="2" key="2">
    <citation type="journal article" date="2014" name="ISME J.">
        <title>Microbial stratification in low pH oxic and suboxic macroscopic growths along an acid mine drainage.</title>
        <authorList>
            <person name="Mendez-Garcia C."/>
            <person name="Mesa V."/>
            <person name="Sprenger R.R."/>
            <person name="Richter M."/>
            <person name="Diez M.S."/>
            <person name="Solano J."/>
            <person name="Bargiela R."/>
            <person name="Golyshina O.V."/>
            <person name="Manteca A."/>
            <person name="Ramos J.L."/>
            <person name="Gallego J.R."/>
            <person name="Llorente I."/>
            <person name="Martins Dos Santos V.A."/>
            <person name="Jensen O.N."/>
            <person name="Pelaez A.I."/>
            <person name="Sanchez J."/>
            <person name="Ferrer M."/>
        </authorList>
    </citation>
    <scope>NUCLEOTIDE SEQUENCE</scope>
</reference>
<dbReference type="Pfam" id="PF19571">
    <property type="entry name" value="ACT_8"/>
    <property type="match status" value="1"/>
</dbReference>
<protein>
    <submittedName>
        <fullName evidence="2">Amino acid-binding ACT domain-containing protein</fullName>
    </submittedName>
</protein>
<sequence>SDGFALHTGGSHVKMLAMANTRERPITKRGRDTPCVRQLSVFVENRVGALASLMGVFENSGVRTLALTVMQGVDCAIVRFVFSDADMAADILRQNDYRFSICELVAVEMPSNASGDGLARIGKALLSAEVDIHYVYGLITDPNRSAAVVIHVDNPALASMVLSEEHFVLLDENDLR</sequence>
<evidence type="ECO:0000259" key="1">
    <source>
        <dbReference type="Pfam" id="PF19571"/>
    </source>
</evidence>
<comment type="caution">
    <text evidence="2">The sequence shown here is derived from an EMBL/GenBank/DDBJ whole genome shotgun (WGS) entry which is preliminary data.</text>
</comment>
<reference evidence="2" key="1">
    <citation type="submission" date="2013-08" db="EMBL/GenBank/DDBJ databases">
        <authorList>
            <person name="Mendez C."/>
            <person name="Richter M."/>
            <person name="Ferrer M."/>
            <person name="Sanchez J."/>
        </authorList>
    </citation>
    <scope>NUCLEOTIDE SEQUENCE</scope>
</reference>
<organism evidence="2">
    <name type="scientific">mine drainage metagenome</name>
    <dbReference type="NCBI Taxonomy" id="410659"/>
    <lineage>
        <taxon>unclassified sequences</taxon>
        <taxon>metagenomes</taxon>
        <taxon>ecological metagenomes</taxon>
    </lineage>
</organism>
<dbReference type="SUPFAM" id="SSF55021">
    <property type="entry name" value="ACT-like"/>
    <property type="match status" value="1"/>
</dbReference>
<dbReference type="PANTHER" id="PTHR40099:SF1">
    <property type="entry name" value="ACETOLACTATE SYNTHASE, SMALL SUBUNIT"/>
    <property type="match status" value="1"/>
</dbReference>
<dbReference type="EMBL" id="AUZY01007983">
    <property type="protein sequence ID" value="EQD47725.1"/>
    <property type="molecule type" value="Genomic_DNA"/>
</dbReference>
<feature type="domain" description="ACT" evidence="1">
    <location>
        <begin position="36"/>
        <end position="175"/>
    </location>
</feature>